<dbReference type="PROSITE" id="PS50930">
    <property type="entry name" value="HTH_LYTTR"/>
    <property type="match status" value="1"/>
</dbReference>
<keyword evidence="1" id="KW-0597">Phosphoprotein</keyword>
<feature type="domain" description="HTH LytTR-type" evidence="3">
    <location>
        <begin position="140"/>
        <end position="243"/>
    </location>
</feature>
<feature type="domain" description="Response regulatory" evidence="2">
    <location>
        <begin position="5"/>
        <end position="119"/>
    </location>
</feature>
<dbReference type="EMBL" id="BAABJJ010000009">
    <property type="protein sequence ID" value="GAA4936116.1"/>
    <property type="molecule type" value="Genomic_DNA"/>
</dbReference>
<dbReference type="InterPro" id="IPR001789">
    <property type="entry name" value="Sig_transdc_resp-reg_receiver"/>
</dbReference>
<dbReference type="SMART" id="SM00448">
    <property type="entry name" value="REC"/>
    <property type="match status" value="1"/>
</dbReference>
<reference evidence="5" key="1">
    <citation type="journal article" date="2019" name="Int. J. Syst. Evol. Microbiol.">
        <title>The Global Catalogue of Microorganisms (GCM) 10K type strain sequencing project: providing services to taxonomists for standard genome sequencing and annotation.</title>
        <authorList>
            <consortium name="The Broad Institute Genomics Platform"/>
            <consortium name="The Broad Institute Genome Sequencing Center for Infectious Disease"/>
            <person name="Wu L."/>
            <person name="Ma J."/>
        </authorList>
    </citation>
    <scope>NUCLEOTIDE SEQUENCE [LARGE SCALE GENOMIC DNA]</scope>
    <source>
        <strain evidence="5">JCM 18285</strain>
    </source>
</reference>
<comment type="caution">
    <text evidence="4">The sequence shown here is derived from an EMBL/GenBank/DDBJ whole genome shotgun (WGS) entry which is preliminary data.</text>
</comment>
<dbReference type="RefSeq" id="WP_345190057.1">
    <property type="nucleotide sequence ID" value="NZ_BAABJJ010000009.1"/>
</dbReference>
<dbReference type="Proteomes" id="UP001501302">
    <property type="component" value="Unassembled WGS sequence"/>
</dbReference>
<dbReference type="InterPro" id="IPR046947">
    <property type="entry name" value="LytR-like"/>
</dbReference>
<protein>
    <submittedName>
        <fullName evidence="4">LytTR family DNA-binding domain-containing protein</fullName>
    </submittedName>
</protein>
<evidence type="ECO:0000313" key="5">
    <source>
        <dbReference type="Proteomes" id="UP001501302"/>
    </source>
</evidence>
<dbReference type="GO" id="GO:0003677">
    <property type="term" value="F:DNA binding"/>
    <property type="evidence" value="ECO:0007669"/>
    <property type="project" value="UniProtKB-KW"/>
</dbReference>
<name>A0ABP9GB20_9FLAO</name>
<evidence type="ECO:0000259" key="2">
    <source>
        <dbReference type="PROSITE" id="PS50110"/>
    </source>
</evidence>
<dbReference type="InterPro" id="IPR011006">
    <property type="entry name" value="CheY-like_superfamily"/>
</dbReference>
<sequence>MKKYSALILDDDIENIKLLSIYINKYFKNINIIATVNDIENCIEAYYTYLPDLLFLDVELEGNETSFNFLESIEHIKSKTIFISSYDEYAIKAINLDVVGYILKPIKINELVKVVDKAISQIKKEATNLDSHKLSSNNIIAIPSASKVELVPVQNIVYLEADGRYTIFHLSNGSNRVSSRNLGEYEKMLNKSVFFRIHHRYIVNLNMVNNINKTAGNYCELLNNKALPIAKRRQESLNKFLNLK</sequence>
<keyword evidence="5" id="KW-1185">Reference proteome</keyword>
<evidence type="ECO:0000256" key="1">
    <source>
        <dbReference type="PROSITE-ProRule" id="PRU00169"/>
    </source>
</evidence>
<dbReference type="Pfam" id="PF00072">
    <property type="entry name" value="Response_reg"/>
    <property type="match status" value="1"/>
</dbReference>
<dbReference type="PANTHER" id="PTHR37299">
    <property type="entry name" value="TRANSCRIPTIONAL REGULATOR-RELATED"/>
    <property type="match status" value="1"/>
</dbReference>
<dbReference type="SUPFAM" id="SSF52172">
    <property type="entry name" value="CheY-like"/>
    <property type="match status" value="1"/>
</dbReference>
<evidence type="ECO:0000313" key="4">
    <source>
        <dbReference type="EMBL" id="GAA4936116.1"/>
    </source>
</evidence>
<evidence type="ECO:0000259" key="3">
    <source>
        <dbReference type="PROSITE" id="PS50930"/>
    </source>
</evidence>
<dbReference type="Gene3D" id="3.40.50.2300">
    <property type="match status" value="1"/>
</dbReference>
<organism evidence="4 5">
    <name type="scientific">Algibacter agarivorans</name>
    <dbReference type="NCBI Taxonomy" id="1109741"/>
    <lineage>
        <taxon>Bacteria</taxon>
        <taxon>Pseudomonadati</taxon>
        <taxon>Bacteroidota</taxon>
        <taxon>Flavobacteriia</taxon>
        <taxon>Flavobacteriales</taxon>
        <taxon>Flavobacteriaceae</taxon>
        <taxon>Algibacter</taxon>
    </lineage>
</organism>
<feature type="modified residue" description="4-aspartylphosphate" evidence="1">
    <location>
        <position position="57"/>
    </location>
</feature>
<proteinExistence type="predicted"/>
<dbReference type="Gene3D" id="2.40.50.1020">
    <property type="entry name" value="LytTr DNA-binding domain"/>
    <property type="match status" value="1"/>
</dbReference>
<dbReference type="SMART" id="SM00850">
    <property type="entry name" value="LytTR"/>
    <property type="match status" value="1"/>
</dbReference>
<dbReference type="PROSITE" id="PS50110">
    <property type="entry name" value="RESPONSE_REGULATORY"/>
    <property type="match status" value="1"/>
</dbReference>
<gene>
    <name evidence="4" type="ORF">GCM10023314_05580</name>
</gene>
<keyword evidence="4" id="KW-0238">DNA-binding</keyword>
<dbReference type="Pfam" id="PF04397">
    <property type="entry name" value="LytTR"/>
    <property type="match status" value="1"/>
</dbReference>
<accession>A0ABP9GB20</accession>
<dbReference type="PANTHER" id="PTHR37299:SF1">
    <property type="entry name" value="STAGE 0 SPORULATION PROTEIN A HOMOLOG"/>
    <property type="match status" value="1"/>
</dbReference>
<dbReference type="InterPro" id="IPR007492">
    <property type="entry name" value="LytTR_DNA-bd_dom"/>
</dbReference>